<sequence length="736" mass="82248">MAKAKVKAKARKAPPSYGPARRQTGTLPPATTPAALAPCCLGIDIGSHRSRICIWADGSEIVVENQYSHDLDSTHYPGDFPSALYVFDDASPGADKVYLEEGEYETRQSISAKYVFYALTESSDALLEQYPPAHHILLKKRDPVFRAKLRAGLTMLLSVLRRRAMDVCRIRKLQVSKIGLTIPVQWTLEFEEVYRGLVAEVFEIPSDIIYFFTETEALARYLFKYNETQMDPDGKHQAVLFFDFGGHNLNGCAFGVARDEQNPERNGFYRVGKKFGAGGGSEQWEHHVNEWFMNAWYGITNTVAPPQYREDFLGRFRKQKGRKTELLQDIGVMYPLPDGSPCRVTLTTEVITSAWVKALGRPLETARREIARFVSMVESGCVTSPLVVVSGGTARNPAVKSRMTTLCEQSGIPVVFTSDFADSIAYDSAKVAKAASYVVSETLTLEQFFARGAAIGIQMKQAPSQGKHKTAPLQWDNSAALLLGLRRRPKVTLAVRYCDEFKLICDPFFERLPRKQQVRVSSKLSYDLIYLGKRKQGTWTFQLSLEGSGDTMDLVLHQLYQRRRDLEPKPKKTLRLPLYFDGNSSTIHVGDRNKAIDELKLGLPPQPNDLGEVETDPSEESDHDDDSDVDSIVVYAPQPASQGTDTGIAPTSLSKIEDDMFTSAMFTVPDVWTFPGGEQTPPTNAEGYVQQVEISPMFDGLPAPRKMKRGGGKASNRRADPYGQAWKRRHQDLLKQ</sequence>
<dbReference type="Proteomes" id="UP001239445">
    <property type="component" value="Unassembled WGS sequence"/>
</dbReference>
<reference evidence="2" key="1">
    <citation type="submission" date="2023-06" db="EMBL/GenBank/DDBJ databases">
        <title>Genome-scale phylogeny and comparative genomics of the fungal order Sordariales.</title>
        <authorList>
            <consortium name="Lawrence Berkeley National Laboratory"/>
            <person name="Hensen N."/>
            <person name="Bonometti L."/>
            <person name="Westerberg I."/>
            <person name="Brannstrom I.O."/>
            <person name="Guillou S."/>
            <person name="Cros-Aarteil S."/>
            <person name="Calhoun S."/>
            <person name="Haridas S."/>
            <person name="Kuo A."/>
            <person name="Mondo S."/>
            <person name="Pangilinan J."/>
            <person name="Riley R."/>
            <person name="Labutti K."/>
            <person name="Andreopoulos B."/>
            <person name="Lipzen A."/>
            <person name="Chen C."/>
            <person name="Yanf M."/>
            <person name="Daum C."/>
            <person name="Ng V."/>
            <person name="Clum A."/>
            <person name="Steindorff A."/>
            <person name="Ohm R."/>
            <person name="Martin F."/>
            <person name="Silar P."/>
            <person name="Natvig D."/>
            <person name="Lalanne C."/>
            <person name="Gautier V."/>
            <person name="Ament-Velasquez S.L."/>
            <person name="Kruys A."/>
            <person name="Hutchinson M.I."/>
            <person name="Powell A.J."/>
            <person name="Barry K."/>
            <person name="Miller A.N."/>
            <person name="Grigoriev I.V."/>
            <person name="Debuchy R."/>
            <person name="Gladieux P."/>
            <person name="Thoren M.H."/>
            <person name="Johannesson H."/>
        </authorList>
    </citation>
    <scope>NUCLEOTIDE SEQUENCE</scope>
    <source>
        <strain evidence="2">PSN4</strain>
    </source>
</reference>
<feature type="compositionally biased region" description="Basic residues" evidence="1">
    <location>
        <begin position="1"/>
        <end position="12"/>
    </location>
</feature>
<proteinExistence type="predicted"/>
<dbReference type="SUPFAM" id="SSF53067">
    <property type="entry name" value="Actin-like ATPase domain"/>
    <property type="match status" value="1"/>
</dbReference>
<dbReference type="InterPro" id="IPR043129">
    <property type="entry name" value="ATPase_NBD"/>
</dbReference>
<keyword evidence="3" id="KW-1185">Reference proteome</keyword>
<feature type="region of interest" description="Disordered" evidence="1">
    <location>
        <begin position="600"/>
        <end position="627"/>
    </location>
</feature>
<comment type="caution">
    <text evidence="2">The sequence shown here is derived from an EMBL/GenBank/DDBJ whole genome shotgun (WGS) entry which is preliminary data.</text>
</comment>
<evidence type="ECO:0000313" key="2">
    <source>
        <dbReference type="EMBL" id="KAK1757090.1"/>
    </source>
</evidence>
<feature type="compositionally biased region" description="Acidic residues" evidence="1">
    <location>
        <begin position="611"/>
        <end position="627"/>
    </location>
</feature>
<evidence type="ECO:0000313" key="3">
    <source>
        <dbReference type="Proteomes" id="UP001239445"/>
    </source>
</evidence>
<organism evidence="2 3">
    <name type="scientific">Echria macrotheca</name>
    <dbReference type="NCBI Taxonomy" id="438768"/>
    <lineage>
        <taxon>Eukaryota</taxon>
        <taxon>Fungi</taxon>
        <taxon>Dikarya</taxon>
        <taxon>Ascomycota</taxon>
        <taxon>Pezizomycotina</taxon>
        <taxon>Sordariomycetes</taxon>
        <taxon>Sordariomycetidae</taxon>
        <taxon>Sordariales</taxon>
        <taxon>Schizotheciaceae</taxon>
        <taxon>Echria</taxon>
    </lineage>
</organism>
<name>A0AAJ0BFS3_9PEZI</name>
<evidence type="ECO:0000256" key="1">
    <source>
        <dbReference type="SAM" id="MobiDB-lite"/>
    </source>
</evidence>
<dbReference type="AlphaFoldDB" id="A0AAJ0BFS3"/>
<feature type="region of interest" description="Disordered" evidence="1">
    <location>
        <begin position="697"/>
        <end position="736"/>
    </location>
</feature>
<protein>
    <submittedName>
        <fullName evidence="2">Uncharacterized protein</fullName>
    </submittedName>
</protein>
<feature type="region of interest" description="Disordered" evidence="1">
    <location>
        <begin position="1"/>
        <end position="29"/>
    </location>
</feature>
<accession>A0AAJ0BFS3</accession>
<gene>
    <name evidence="2" type="ORF">QBC47DRAFT_378392</name>
</gene>
<dbReference type="EMBL" id="MU839831">
    <property type="protein sequence ID" value="KAK1757090.1"/>
    <property type="molecule type" value="Genomic_DNA"/>
</dbReference>